<dbReference type="PANTHER" id="PTHR38340">
    <property type="entry name" value="S-LAYER PROTEIN"/>
    <property type="match status" value="1"/>
</dbReference>
<dbReference type="RefSeq" id="WP_110256713.1">
    <property type="nucleotide sequence ID" value="NZ_QJKB01000007.1"/>
</dbReference>
<dbReference type="Gene3D" id="1.10.3130.20">
    <property type="entry name" value="Phycobilisome linker domain"/>
    <property type="match status" value="1"/>
</dbReference>
<dbReference type="OrthoDB" id="480426at2"/>
<dbReference type="GO" id="GO:0008237">
    <property type="term" value="F:metallopeptidase activity"/>
    <property type="evidence" value="ECO:0007669"/>
    <property type="project" value="InterPro"/>
</dbReference>
<dbReference type="Pfam" id="PF00353">
    <property type="entry name" value="HemolysinCabind"/>
    <property type="match status" value="3"/>
</dbReference>
<dbReference type="InterPro" id="IPR024079">
    <property type="entry name" value="MetalloPept_cat_dom_sf"/>
</dbReference>
<dbReference type="Pfam" id="PF13946">
    <property type="entry name" value="DUF4214"/>
    <property type="match status" value="1"/>
</dbReference>
<dbReference type="GO" id="GO:0005509">
    <property type="term" value="F:calcium ion binding"/>
    <property type="evidence" value="ECO:0007669"/>
    <property type="project" value="InterPro"/>
</dbReference>
<keyword evidence="5" id="KW-1185">Reference proteome</keyword>
<comment type="subcellular location">
    <subcellularLocation>
        <location evidence="1">Secreted</location>
    </subcellularLocation>
</comment>
<evidence type="ECO:0000256" key="2">
    <source>
        <dbReference type="ARBA" id="ARBA00022525"/>
    </source>
</evidence>
<sequence length="675" mass="72537">MATYIPYYPSNPITRAMFNFDGIVPGFVNYILSGYIRVSVSDSFPADVNQGGSDYPWTQTQLNNINAILDIYSQFANLSFSSVVDYDVYNGNTLVTPAVVGAANLSDININWLNRKDLNYSGESAGATDKSFGYTGAAGDIVLNQATAQFQGDYTLGPFSHAAQTLMHELGHSLGLSHPHSIYKNGVPTITADYAATQSLGFNLLGFKTTSAQDMYKEYFSIMSYDDQNYSAYLHAYTPMILDVIALQLAYGEGKGTSGSGDDTIVSGTDGYRTYFDKGGIDTVDLSHYTQGAYFSMGFAITGAPHLVGVAMSYDDGLNTILKGGDPVSLRWFYGEYENAIGSAQDDIIAGNSLSNNIKGGTGNDLIGGWGGNDLLFGEAGNDSMEGGDGNDTMMGGDGDDRFDWVEGFRAGNDVMVGGRGNDTYVLDSALDQVLESQNEGIDTVWVNFNSSLSSFANVENLRAYDSASVRLTGNAGNNLMSGSTGNDTIDGGAGKDIVYYGGNASRYQISKSADTFIVKDSTGQAGTDILSNVELLEFDDHYVSFDVNGIAGQAYRLYQAAFDRKPDFAGLGYWIRDMEKGSSLTTVATGFFSSAEFQKLYGKAPSNTTLITNFYSNVLHRSPDKAGFDYWLTAMDSGKISAAAALASFCESTENQAQVIGVIQNGIEYQEWLG</sequence>
<organism evidence="4 5">
    <name type="scientific">Undibacterium pigrum</name>
    <dbReference type="NCBI Taxonomy" id="401470"/>
    <lineage>
        <taxon>Bacteria</taxon>
        <taxon>Pseudomonadati</taxon>
        <taxon>Pseudomonadota</taxon>
        <taxon>Betaproteobacteria</taxon>
        <taxon>Burkholderiales</taxon>
        <taxon>Oxalobacteraceae</taxon>
        <taxon>Undibacterium</taxon>
    </lineage>
</organism>
<comment type="caution">
    <text evidence="4">The sequence shown here is derived from an EMBL/GenBank/DDBJ whole genome shotgun (WGS) entry which is preliminary data.</text>
</comment>
<dbReference type="AlphaFoldDB" id="A0A318J467"/>
<feature type="domain" description="DUF4214" evidence="3">
    <location>
        <begin position="589"/>
        <end position="659"/>
    </location>
</feature>
<dbReference type="InterPro" id="IPR025282">
    <property type="entry name" value="DUF4214"/>
</dbReference>
<evidence type="ECO:0000313" key="4">
    <source>
        <dbReference type="EMBL" id="PXX41481.1"/>
    </source>
</evidence>
<evidence type="ECO:0000256" key="1">
    <source>
        <dbReference type="ARBA" id="ARBA00004613"/>
    </source>
</evidence>
<protein>
    <submittedName>
        <fullName evidence="4">Hemolysin type calcium-binding protein</fullName>
    </submittedName>
</protein>
<dbReference type="Gene3D" id="2.150.10.10">
    <property type="entry name" value="Serralysin-like metalloprotease, C-terminal"/>
    <property type="match status" value="2"/>
</dbReference>
<dbReference type="Proteomes" id="UP000247792">
    <property type="component" value="Unassembled WGS sequence"/>
</dbReference>
<name>A0A318J467_9BURK</name>
<gene>
    <name evidence="4" type="ORF">DFR42_107132</name>
</gene>
<dbReference type="PRINTS" id="PR00313">
    <property type="entry name" value="CABNDNGRPT"/>
</dbReference>
<dbReference type="InterPro" id="IPR038255">
    <property type="entry name" value="PBS_linker_sf"/>
</dbReference>
<evidence type="ECO:0000313" key="5">
    <source>
        <dbReference type="Proteomes" id="UP000247792"/>
    </source>
</evidence>
<dbReference type="SUPFAM" id="SSF51120">
    <property type="entry name" value="beta-Roll"/>
    <property type="match status" value="2"/>
</dbReference>
<dbReference type="InterPro" id="IPR001343">
    <property type="entry name" value="Hemolysn_Ca-bd"/>
</dbReference>
<evidence type="ECO:0000259" key="3">
    <source>
        <dbReference type="Pfam" id="PF13946"/>
    </source>
</evidence>
<dbReference type="InterPro" id="IPR011049">
    <property type="entry name" value="Serralysin-like_metalloprot_C"/>
</dbReference>
<accession>A0A318J467</accession>
<dbReference type="InterPro" id="IPR050557">
    <property type="entry name" value="RTX_toxin/Mannuronan_C5-epim"/>
</dbReference>
<dbReference type="SUPFAM" id="SSF55486">
    <property type="entry name" value="Metalloproteases ('zincins'), catalytic domain"/>
    <property type="match status" value="1"/>
</dbReference>
<dbReference type="GO" id="GO:0005576">
    <property type="term" value="C:extracellular region"/>
    <property type="evidence" value="ECO:0007669"/>
    <property type="project" value="UniProtKB-SubCell"/>
</dbReference>
<keyword evidence="2" id="KW-0964">Secreted</keyword>
<dbReference type="Gene3D" id="3.40.390.10">
    <property type="entry name" value="Collagenase (Catalytic Domain)"/>
    <property type="match status" value="1"/>
</dbReference>
<dbReference type="EMBL" id="QJKB01000007">
    <property type="protein sequence ID" value="PXX41481.1"/>
    <property type="molecule type" value="Genomic_DNA"/>
</dbReference>
<dbReference type="PANTHER" id="PTHR38340:SF1">
    <property type="entry name" value="S-LAYER PROTEIN"/>
    <property type="match status" value="1"/>
</dbReference>
<proteinExistence type="predicted"/>
<reference evidence="4 5" key="1">
    <citation type="submission" date="2018-05" db="EMBL/GenBank/DDBJ databases">
        <title>Genomic Encyclopedia of Type Strains, Phase IV (KMG-IV): sequencing the most valuable type-strain genomes for metagenomic binning, comparative biology and taxonomic classification.</title>
        <authorList>
            <person name="Goeker M."/>
        </authorList>
    </citation>
    <scope>NUCLEOTIDE SEQUENCE [LARGE SCALE GENOMIC DNA]</scope>
    <source>
        <strain evidence="4 5">DSM 19792</strain>
    </source>
</reference>